<evidence type="ECO:0000256" key="6">
    <source>
        <dbReference type="RuleBase" id="RU000461"/>
    </source>
</evidence>
<dbReference type="SUPFAM" id="SSF48264">
    <property type="entry name" value="Cytochrome P450"/>
    <property type="match status" value="1"/>
</dbReference>
<protein>
    <submittedName>
        <fullName evidence="8">Cytochrome p450 domain-containing protein</fullName>
    </submittedName>
</protein>
<evidence type="ECO:0000313" key="9">
    <source>
        <dbReference type="Proteomes" id="UP000824596"/>
    </source>
</evidence>
<dbReference type="OrthoDB" id="1470350at2759"/>
<name>A0A9P8SIV1_9HYPO</name>
<dbReference type="GO" id="GO:0020037">
    <property type="term" value="F:heme binding"/>
    <property type="evidence" value="ECO:0007669"/>
    <property type="project" value="InterPro"/>
</dbReference>
<keyword evidence="7" id="KW-0472">Membrane</keyword>
<dbReference type="PANTHER" id="PTHR24304">
    <property type="entry name" value="CYTOCHROME P450 FAMILY 7"/>
    <property type="match status" value="1"/>
</dbReference>
<dbReference type="PRINTS" id="PR00463">
    <property type="entry name" value="EP450I"/>
</dbReference>
<dbReference type="GO" id="GO:0016705">
    <property type="term" value="F:oxidoreductase activity, acting on paired donors, with incorporation or reduction of molecular oxygen"/>
    <property type="evidence" value="ECO:0007669"/>
    <property type="project" value="InterPro"/>
</dbReference>
<evidence type="ECO:0000313" key="8">
    <source>
        <dbReference type="EMBL" id="KAH0964593.1"/>
    </source>
</evidence>
<evidence type="ECO:0000256" key="4">
    <source>
        <dbReference type="ARBA" id="ARBA00023004"/>
    </source>
</evidence>
<accession>A0A9P8SIV1</accession>
<dbReference type="EMBL" id="JAIZPD010000004">
    <property type="protein sequence ID" value="KAH0964593.1"/>
    <property type="molecule type" value="Genomic_DNA"/>
</dbReference>
<keyword evidence="9" id="KW-1185">Reference proteome</keyword>
<dbReference type="Proteomes" id="UP000824596">
    <property type="component" value="Unassembled WGS sequence"/>
</dbReference>
<evidence type="ECO:0000256" key="2">
    <source>
        <dbReference type="ARBA" id="ARBA00022617"/>
    </source>
</evidence>
<organism evidence="8 9">
    <name type="scientific">Hirsutella rhossiliensis</name>
    <dbReference type="NCBI Taxonomy" id="111463"/>
    <lineage>
        <taxon>Eukaryota</taxon>
        <taxon>Fungi</taxon>
        <taxon>Dikarya</taxon>
        <taxon>Ascomycota</taxon>
        <taxon>Pezizomycotina</taxon>
        <taxon>Sordariomycetes</taxon>
        <taxon>Hypocreomycetidae</taxon>
        <taxon>Hypocreales</taxon>
        <taxon>Ophiocordycipitaceae</taxon>
        <taxon>Hirsutella</taxon>
    </lineage>
</organism>
<gene>
    <name evidence="8" type="ORF">HRG_05021</name>
</gene>
<keyword evidence="3 5" id="KW-0479">Metal-binding</keyword>
<proteinExistence type="inferred from homology"/>
<dbReference type="Gene3D" id="1.10.630.10">
    <property type="entry name" value="Cytochrome P450"/>
    <property type="match status" value="1"/>
</dbReference>
<dbReference type="InterPro" id="IPR017972">
    <property type="entry name" value="Cyt_P450_CS"/>
</dbReference>
<dbReference type="CDD" id="cd11040">
    <property type="entry name" value="CYP7_CYP8-like"/>
    <property type="match status" value="1"/>
</dbReference>
<evidence type="ECO:0000256" key="7">
    <source>
        <dbReference type="SAM" id="Phobius"/>
    </source>
</evidence>
<dbReference type="InterPro" id="IPR036396">
    <property type="entry name" value="Cyt_P450_sf"/>
</dbReference>
<dbReference type="GeneID" id="68354150"/>
<keyword evidence="6" id="KW-0560">Oxidoreductase</keyword>
<keyword evidence="2 5" id="KW-0349">Heme</keyword>
<dbReference type="InterPro" id="IPR002401">
    <property type="entry name" value="Cyt_P450_E_grp-I"/>
</dbReference>
<dbReference type="InterPro" id="IPR001128">
    <property type="entry name" value="Cyt_P450"/>
</dbReference>
<evidence type="ECO:0000256" key="1">
    <source>
        <dbReference type="ARBA" id="ARBA00010617"/>
    </source>
</evidence>
<comment type="similarity">
    <text evidence="1 6">Belongs to the cytochrome P450 family.</text>
</comment>
<dbReference type="RefSeq" id="XP_044722106.1">
    <property type="nucleotide sequence ID" value="XM_044863492.1"/>
</dbReference>
<keyword evidence="7" id="KW-0812">Transmembrane</keyword>
<dbReference type="InterPro" id="IPR050529">
    <property type="entry name" value="CYP450_sterol_14alpha_dmase"/>
</dbReference>
<evidence type="ECO:0000256" key="5">
    <source>
        <dbReference type="PIRSR" id="PIRSR602401-1"/>
    </source>
</evidence>
<dbReference type="GO" id="GO:0008395">
    <property type="term" value="F:steroid hydroxylase activity"/>
    <property type="evidence" value="ECO:0007669"/>
    <property type="project" value="TreeGrafter"/>
</dbReference>
<keyword evidence="6" id="KW-0503">Monooxygenase</keyword>
<sequence length="543" mass="60541">MLRDILGDLPRWASAALGLACLLVLWRTWKFTLRPLLWPSEPKNLPYWVPCHTVGFFRSSDKLIERGLDYTGRTHEPFAVELLGKTMYVVTAPGDVAAAFRDSAALNFDGNLAQLLENFGVKHEAFKRAWHKPQPGDWSYVADNAVKPAQLDLIHFVEETYKTQLLPGPHMDSMCRVFLDSVHSSLRWDALRGGCAWCGLAGAADTAHNMKTAARPPVSLLSLCRRLIAEAATRSLFGRLLHDISPGVVDDILEFNDYAWMVVFRYLDLLEIPVTAPQRRLMATLSELIELPEHSRGEAAWAIRQTLAAFEIVDIDTQSRAAMMLMSFWALTLGHKHSLHGAVSNEYNLTFWILAHLLYDEALLRPVRQETEAAWRAGRLDVKHLCANSTRLHAVFNETLRLRNGAGALRVVTQQTVIGGKVLAQGHSILIPFRQLHTNEAVWGPTVGAFDPSRFLNRKSLARHSSFRPFGGGTTYCPGRILAREEVYGFIAVLLHRFDVALHPDAGEQPFPRFNDTVPSLGVSGPLGGMDVLVDLAPREVPA</sequence>
<evidence type="ECO:0000256" key="3">
    <source>
        <dbReference type="ARBA" id="ARBA00022723"/>
    </source>
</evidence>
<feature type="binding site" description="axial binding residue" evidence="5">
    <location>
        <position position="477"/>
    </location>
    <ligand>
        <name>heme</name>
        <dbReference type="ChEBI" id="CHEBI:30413"/>
    </ligand>
    <ligandPart>
        <name>Fe</name>
        <dbReference type="ChEBI" id="CHEBI:18248"/>
    </ligandPart>
</feature>
<dbReference type="PANTHER" id="PTHR24304:SF2">
    <property type="entry name" value="24-HYDROXYCHOLESTEROL 7-ALPHA-HYDROXYLASE"/>
    <property type="match status" value="1"/>
</dbReference>
<dbReference type="PROSITE" id="PS00086">
    <property type="entry name" value="CYTOCHROME_P450"/>
    <property type="match status" value="1"/>
</dbReference>
<dbReference type="GO" id="GO:0005506">
    <property type="term" value="F:iron ion binding"/>
    <property type="evidence" value="ECO:0007669"/>
    <property type="project" value="InterPro"/>
</dbReference>
<comment type="cofactor">
    <cofactor evidence="5">
        <name>heme</name>
        <dbReference type="ChEBI" id="CHEBI:30413"/>
    </cofactor>
</comment>
<keyword evidence="4 5" id="KW-0408">Iron</keyword>
<dbReference type="AlphaFoldDB" id="A0A9P8SIV1"/>
<keyword evidence="7" id="KW-1133">Transmembrane helix</keyword>
<comment type="caution">
    <text evidence="8">The sequence shown here is derived from an EMBL/GenBank/DDBJ whole genome shotgun (WGS) entry which is preliminary data.</text>
</comment>
<reference evidence="8" key="1">
    <citation type="submission" date="2021-09" db="EMBL/GenBank/DDBJ databases">
        <title>A high-quality genome of the endoparasitic fungus Hirsutella rhossiliensis with a comparison of Hirsutella genomes reveals transposable elements contributing to genome size variation.</title>
        <authorList>
            <person name="Lin R."/>
            <person name="Jiao Y."/>
            <person name="Sun X."/>
            <person name="Ling J."/>
            <person name="Xie B."/>
            <person name="Cheng X."/>
        </authorList>
    </citation>
    <scope>NUCLEOTIDE SEQUENCE</scope>
    <source>
        <strain evidence="8">HR02</strain>
    </source>
</reference>
<feature type="transmembrane region" description="Helical" evidence="7">
    <location>
        <begin position="12"/>
        <end position="29"/>
    </location>
</feature>
<dbReference type="Pfam" id="PF00067">
    <property type="entry name" value="p450"/>
    <property type="match status" value="1"/>
</dbReference>